<evidence type="ECO:0000256" key="2">
    <source>
        <dbReference type="ARBA" id="ARBA00007200"/>
    </source>
</evidence>
<dbReference type="InterPro" id="IPR006585">
    <property type="entry name" value="FTP1"/>
</dbReference>
<dbReference type="Gene3D" id="2.60.60.20">
    <property type="entry name" value="PLAT/LH2 domain"/>
    <property type="match status" value="1"/>
</dbReference>
<dbReference type="PROSITE" id="PS50022">
    <property type="entry name" value="FA58C_3"/>
    <property type="match status" value="2"/>
</dbReference>
<dbReference type="Gene3D" id="2.60.220.50">
    <property type="match status" value="1"/>
</dbReference>
<evidence type="ECO:0000259" key="12">
    <source>
        <dbReference type="PROSITE" id="PS50095"/>
    </source>
</evidence>
<dbReference type="Pfam" id="PF01477">
    <property type="entry name" value="PLAT"/>
    <property type="match status" value="1"/>
</dbReference>
<dbReference type="FunFam" id="2.60.220.50:FF:000032">
    <property type="entry name" value="Uncharacterized protein"/>
    <property type="match status" value="1"/>
</dbReference>
<dbReference type="InterPro" id="IPR057244">
    <property type="entry name" value="GAIN_B"/>
</dbReference>
<accession>A0A9J7HIL0</accession>
<gene>
    <name evidence="15" type="primary">LOC118405031</name>
</gene>
<sequence length="1412" mass="155305">MRVGENDRVKEASRWLDIPDTWILFESSSSYCSGWYCYYTEYYARRVFDNDPFTYWEPRHQPPGYQHWFILDLQTSFTIQRLAVTNTGDPVRDVVNVILKSSSVWPFAWEEVFSTDAVVPGTTNPQHFELNCVGRYLYLLVDTQTGTRPVLAEVSFYGIENTGDPEGLSCHTLNTGCVISDTAVQSAPPGGQSCYVIADIHEGLRTPDNPLSVHRTGNVTLHGDLQFECAEDYEVRVAWTARGYDEENPDQTMDEFLLNTIPKWQIGGWRCGGGHISDYNIPAKCDPDGIHPCCSDGGWCGNSPLHCDCAACIDYRGQDLLAVEGIVIHSGVNLAERGKAYSSVYDAPPDRVIDGDTSTAWASGSCMHTPSTGSVDPWVQIDLCGSFTINSVVIYNRGDELPERANPFNLHMGDSADITQNPVVQANMNFDPSSLDVITIPVSGVTARYVGIVLPGPSRVLHICEFQVYVDDSYIPFDNCLYTLGCEVAGATPGELVYAAPFHARPPGLIANVSVEITAGENPPITLHTLFQIAPDSTLTGLDLLCAENCNPTDTLAFLPLELYTESDLYGTTEFSLLEFPADFAGQDWTSGIESSTSDRLRVLGGTFWVQGRYTIRITDVHVTASGDWSRTADYSFEVLPPPELLEPVSNLTRACTLLPAGGVSLIDRFCLSCPAFTDILGPVEVSISFELIPIGVEVATTTFPGDGPPTDNRILISLSSLWVGYTPLVDIAAGIILLNVRVASVDGRFLEFDLAPLEIGIPTMAQLQSYLDNYFAYPDGDFFRALALGDTQAAFNVAIFASAIVGRLANEGEDTLEVFDKLMEALSHVEINDEVSINGVSLTILLASGVPEMVSGESQVVAAGLLKAAFEKTKELAGNLEKTPVGVINKLSAFMFSGSVNMMLASSTLAEKEHLEEKTYSTNLLLSQNATTTCFEGFDILDDIYLTKLMPEFEDPEIYADITMSKMHLRIKRENRTRYSERVYLVGGDSDSLVRTTSFSDLLGNSCWGSPEVGIQFLEANFNPFEYSNNSHQIRSDVTGLGVKCGTRTHDVSGLSEPIDILTRRKNESLDGSIYVFETTEPLGSLAIFQFFAGKEQSALGFNIDVNSTLFPQDISLFLRKDGLPTQDVFNWTATLPLPEDQLFSIPWIDQAPWSNETNLTSSAYQWLLPREEVDITDYDVGNMTAYFIGVQFGTDQDLGDGEVVSFTLTVHESSCVYFDEDIHLWQTDGCEVGLLTNMTHIHCRCDHLTKFAGFVPPNPLNIAEALSANVLENPAGLVLVLTVFASYLFGILLTRKADRRDLQKAGVGLLPGHILNPRKECQYVITVYTGFRGNAGTTAQVTVALNGFKNESVPFKLRDQQRVLFEKGSVDSFLVSTEEPIGELTHLRVWHNNGGYSPGWLANTIIVFFS</sequence>
<feature type="transmembrane region" description="Helical" evidence="10">
    <location>
        <begin position="1277"/>
        <end position="1296"/>
    </location>
</feature>
<dbReference type="GO" id="GO:0016020">
    <property type="term" value="C:membrane"/>
    <property type="evidence" value="ECO:0007669"/>
    <property type="project" value="UniProtKB-SubCell"/>
</dbReference>
<dbReference type="InterPro" id="IPR008979">
    <property type="entry name" value="Galactose-bd-like_sf"/>
</dbReference>
<dbReference type="InterPro" id="IPR036392">
    <property type="entry name" value="PLAT/LH2_dom_sf"/>
</dbReference>
<dbReference type="Proteomes" id="UP000001554">
    <property type="component" value="Chromosome 17"/>
</dbReference>
<reference evidence="15" key="2">
    <citation type="submission" date="2025-08" db="UniProtKB">
        <authorList>
            <consortium name="RefSeq"/>
        </authorList>
    </citation>
    <scope>IDENTIFICATION</scope>
    <source>
        <strain evidence="15">S238N-H82</strain>
        <tissue evidence="15">Testes</tissue>
    </source>
</reference>
<reference evidence="14" key="1">
    <citation type="journal article" date="2020" name="Nat. Ecol. Evol.">
        <title>Deeply conserved synteny resolves early events in vertebrate evolution.</title>
        <authorList>
            <person name="Simakov O."/>
            <person name="Marletaz F."/>
            <person name="Yue J.X."/>
            <person name="O'Connell B."/>
            <person name="Jenkins J."/>
            <person name="Brandt A."/>
            <person name="Calef R."/>
            <person name="Tung C.H."/>
            <person name="Huang T.K."/>
            <person name="Schmutz J."/>
            <person name="Satoh N."/>
            <person name="Yu J.K."/>
            <person name="Putnam N.H."/>
            <person name="Green R.E."/>
            <person name="Rokhsar D.S."/>
        </authorList>
    </citation>
    <scope>NUCLEOTIDE SEQUENCE [LARGE SCALE GENOMIC DNA]</scope>
    <source>
        <strain evidence="14">S238N-H82</strain>
    </source>
</reference>
<comment type="similarity">
    <text evidence="2">Belongs to the polycystin family.</text>
</comment>
<keyword evidence="3 10" id="KW-0812">Transmembrane</keyword>
<dbReference type="PANTHER" id="PTHR10877">
    <property type="entry name" value="POLYCYSTIN FAMILY MEMBER"/>
    <property type="match status" value="1"/>
</dbReference>
<evidence type="ECO:0000256" key="1">
    <source>
        <dbReference type="ARBA" id="ARBA00004370"/>
    </source>
</evidence>
<evidence type="ECO:0000256" key="10">
    <source>
        <dbReference type="SAM" id="Phobius"/>
    </source>
</evidence>
<feature type="domain" description="F5/8 type C" evidence="11">
    <location>
        <begin position="9"/>
        <end position="159"/>
    </location>
</feature>
<keyword evidence="14" id="KW-1185">Reference proteome</keyword>
<dbReference type="OMA" id="LCAENCN"/>
<evidence type="ECO:0000313" key="14">
    <source>
        <dbReference type="Proteomes" id="UP000001554"/>
    </source>
</evidence>
<dbReference type="InterPro" id="IPR051223">
    <property type="entry name" value="Polycystin"/>
</dbReference>
<feature type="domain" description="GAIN-B" evidence="13">
    <location>
        <begin position="1108"/>
        <end position="1263"/>
    </location>
</feature>
<dbReference type="SMART" id="SM00607">
    <property type="entry name" value="FTP"/>
    <property type="match status" value="1"/>
</dbReference>
<keyword evidence="5" id="KW-0106">Calcium</keyword>
<comment type="caution">
    <text evidence="9">Lacks conserved residue(s) required for the propagation of feature annotation.</text>
</comment>
<evidence type="ECO:0000259" key="13">
    <source>
        <dbReference type="PROSITE" id="PS50221"/>
    </source>
</evidence>
<dbReference type="OrthoDB" id="10360840at2759"/>
<evidence type="ECO:0000256" key="6">
    <source>
        <dbReference type="ARBA" id="ARBA00022989"/>
    </source>
</evidence>
<keyword evidence="4" id="KW-0479">Metal-binding</keyword>
<dbReference type="PROSITE" id="PS50095">
    <property type="entry name" value="PLAT"/>
    <property type="match status" value="1"/>
</dbReference>
<dbReference type="Pfam" id="PF22633">
    <property type="entry name" value="F5_F8_type_C_2"/>
    <property type="match status" value="1"/>
</dbReference>
<dbReference type="SUPFAM" id="SSF49785">
    <property type="entry name" value="Galactose-binding domain-like"/>
    <property type="match status" value="2"/>
</dbReference>
<evidence type="ECO:0000256" key="4">
    <source>
        <dbReference type="ARBA" id="ARBA00022723"/>
    </source>
</evidence>
<dbReference type="RefSeq" id="XP_035660324.1">
    <property type="nucleotide sequence ID" value="XM_035804431.1"/>
</dbReference>
<comment type="subcellular location">
    <subcellularLocation>
        <location evidence="1">Membrane</location>
    </subcellularLocation>
</comment>
<proteinExistence type="inferred from homology"/>
<dbReference type="GeneID" id="118405031"/>
<keyword evidence="7 10" id="KW-0472">Membrane</keyword>
<feature type="domain" description="PLAT" evidence="12">
    <location>
        <begin position="1323"/>
        <end position="1412"/>
    </location>
</feature>
<feature type="domain" description="F5/8 type C" evidence="11">
    <location>
        <begin position="315"/>
        <end position="471"/>
    </location>
</feature>
<evidence type="ECO:0000259" key="11">
    <source>
        <dbReference type="PROSITE" id="PS50022"/>
    </source>
</evidence>
<dbReference type="InterPro" id="IPR000421">
    <property type="entry name" value="FA58C"/>
</dbReference>
<evidence type="ECO:0000256" key="8">
    <source>
        <dbReference type="ARBA" id="ARBA00023157"/>
    </source>
</evidence>
<dbReference type="InterPro" id="IPR000203">
    <property type="entry name" value="GPS"/>
</dbReference>
<evidence type="ECO:0000256" key="9">
    <source>
        <dbReference type="PROSITE-ProRule" id="PRU00152"/>
    </source>
</evidence>
<organism evidence="14 15">
    <name type="scientific">Branchiostoma floridae</name>
    <name type="common">Florida lancelet</name>
    <name type="synonym">Amphioxus</name>
    <dbReference type="NCBI Taxonomy" id="7739"/>
    <lineage>
        <taxon>Eukaryota</taxon>
        <taxon>Metazoa</taxon>
        <taxon>Chordata</taxon>
        <taxon>Cephalochordata</taxon>
        <taxon>Leptocardii</taxon>
        <taxon>Amphioxiformes</taxon>
        <taxon>Branchiostomatidae</taxon>
        <taxon>Branchiostoma</taxon>
    </lineage>
</organism>
<dbReference type="SMART" id="SM00303">
    <property type="entry name" value="GPS"/>
    <property type="match status" value="1"/>
</dbReference>
<dbReference type="CDD" id="cd10909">
    <property type="entry name" value="ChtBD1_GH18_2"/>
    <property type="match status" value="1"/>
</dbReference>
<dbReference type="PROSITE" id="PS50221">
    <property type="entry name" value="GAIN_B"/>
    <property type="match status" value="1"/>
</dbReference>
<dbReference type="PANTHER" id="PTHR10877:SF194">
    <property type="entry name" value="LOCATION OF VULVA DEFECTIVE 1"/>
    <property type="match status" value="1"/>
</dbReference>
<keyword evidence="8" id="KW-1015">Disulfide bond</keyword>
<dbReference type="GO" id="GO:0046872">
    <property type="term" value="F:metal ion binding"/>
    <property type="evidence" value="ECO:0007669"/>
    <property type="project" value="UniProtKB-KW"/>
</dbReference>
<evidence type="ECO:0000256" key="5">
    <source>
        <dbReference type="ARBA" id="ARBA00022837"/>
    </source>
</evidence>
<dbReference type="InterPro" id="IPR046338">
    <property type="entry name" value="GAIN_dom_sf"/>
</dbReference>
<dbReference type="Pfam" id="PF01825">
    <property type="entry name" value="GPS"/>
    <property type="match status" value="1"/>
</dbReference>
<dbReference type="InterPro" id="IPR001024">
    <property type="entry name" value="PLAT/LH2_dom"/>
</dbReference>
<keyword evidence="6 10" id="KW-1133">Transmembrane helix</keyword>
<protein>
    <submittedName>
        <fullName evidence="15">Uncharacterized protein LOC118405031</fullName>
    </submittedName>
</protein>
<dbReference type="KEGG" id="bfo:118405031"/>
<name>A0A9J7HIL0_BRAFL</name>
<dbReference type="SUPFAM" id="SSF49723">
    <property type="entry name" value="Lipase/lipooxygenase domain (PLAT/LH2 domain)"/>
    <property type="match status" value="1"/>
</dbReference>
<evidence type="ECO:0000313" key="15">
    <source>
        <dbReference type="RefSeq" id="XP_035660324.1"/>
    </source>
</evidence>
<dbReference type="Gene3D" id="2.60.120.260">
    <property type="entry name" value="Galactose-binding domain-like"/>
    <property type="match status" value="2"/>
</dbReference>
<evidence type="ECO:0000256" key="3">
    <source>
        <dbReference type="ARBA" id="ARBA00022692"/>
    </source>
</evidence>
<evidence type="ECO:0000256" key="7">
    <source>
        <dbReference type="ARBA" id="ARBA00023136"/>
    </source>
</evidence>